<protein>
    <recommendedName>
        <fullName evidence="4">DUF4377 domain-containing protein</fullName>
    </recommendedName>
</protein>
<feature type="chain" id="PRO_5007574727" description="DUF4377 domain-containing protein" evidence="1">
    <location>
        <begin position="21"/>
        <end position="100"/>
    </location>
</feature>
<keyword evidence="1" id="KW-0732">Signal</keyword>
<dbReference type="OrthoDB" id="674421at2"/>
<reference evidence="2 3" key="1">
    <citation type="submission" date="2016-01" db="EMBL/GenBank/DDBJ databases">
        <title>Genome sequencing of Roseivirga spongicola UST030701-084.</title>
        <authorList>
            <person name="Selvaratnam C."/>
            <person name="Thevarajoo S."/>
            <person name="Goh K.M."/>
            <person name="Ee R."/>
            <person name="Chan K.-G."/>
            <person name="Chong C.S."/>
        </authorList>
    </citation>
    <scope>NUCLEOTIDE SEQUENCE [LARGE SCALE GENOMIC DNA]</scope>
    <source>
        <strain evidence="2 3">UST030701-084</strain>
    </source>
</reference>
<dbReference type="RefSeq" id="WP_068216842.1">
    <property type="nucleotide sequence ID" value="NZ_CP139724.1"/>
</dbReference>
<organism evidence="2 3">
    <name type="scientific">Roseivirga spongicola</name>
    <dbReference type="NCBI Taxonomy" id="333140"/>
    <lineage>
        <taxon>Bacteria</taxon>
        <taxon>Pseudomonadati</taxon>
        <taxon>Bacteroidota</taxon>
        <taxon>Cytophagia</taxon>
        <taxon>Cytophagales</taxon>
        <taxon>Roseivirgaceae</taxon>
        <taxon>Roseivirga</taxon>
    </lineage>
</organism>
<proteinExistence type="predicted"/>
<dbReference type="STRING" id="333140.AWW68_04040"/>
<dbReference type="Proteomes" id="UP000075606">
    <property type="component" value="Unassembled WGS sequence"/>
</dbReference>
<dbReference type="EMBL" id="LRPC01000001">
    <property type="protein sequence ID" value="KYG77948.1"/>
    <property type="molecule type" value="Genomic_DNA"/>
</dbReference>
<sequence>MAKRAFLLLFFLLGSLSCSDNDIDIVEVEATVEDVRDVPGFEDCAWLLLFNGQQYKPSYLPPSYQEDGLQVRAKVELLTESASCNSSLELLRIEQIALAN</sequence>
<dbReference type="AlphaFoldDB" id="A0A150XGX0"/>
<evidence type="ECO:0000256" key="1">
    <source>
        <dbReference type="SAM" id="SignalP"/>
    </source>
</evidence>
<evidence type="ECO:0000313" key="3">
    <source>
        <dbReference type="Proteomes" id="UP000075606"/>
    </source>
</evidence>
<name>A0A150XGX0_9BACT</name>
<accession>A0A150XGX0</accession>
<evidence type="ECO:0000313" key="2">
    <source>
        <dbReference type="EMBL" id="KYG77948.1"/>
    </source>
</evidence>
<comment type="caution">
    <text evidence="2">The sequence shown here is derived from an EMBL/GenBank/DDBJ whole genome shotgun (WGS) entry which is preliminary data.</text>
</comment>
<dbReference type="PROSITE" id="PS51257">
    <property type="entry name" value="PROKAR_LIPOPROTEIN"/>
    <property type="match status" value="1"/>
</dbReference>
<evidence type="ECO:0008006" key="4">
    <source>
        <dbReference type="Google" id="ProtNLM"/>
    </source>
</evidence>
<gene>
    <name evidence="2" type="ORF">AWW68_04040</name>
</gene>
<keyword evidence="3" id="KW-1185">Reference proteome</keyword>
<feature type="signal peptide" evidence="1">
    <location>
        <begin position="1"/>
        <end position="20"/>
    </location>
</feature>